<organism evidence="3">
    <name type="scientific">Fonticula alba</name>
    <name type="common">Slime mold</name>
    <dbReference type="NCBI Taxonomy" id="691883"/>
    <lineage>
        <taxon>Eukaryota</taxon>
        <taxon>Rotosphaerida</taxon>
        <taxon>Fonticulaceae</taxon>
        <taxon>Fonticula</taxon>
    </lineage>
</organism>
<protein>
    <submittedName>
        <fullName evidence="3">Uncharacterized protein</fullName>
    </submittedName>
</protein>
<keyword evidence="4" id="KW-1185">Reference proteome</keyword>
<feature type="compositionally biased region" description="Pro residues" evidence="1">
    <location>
        <begin position="103"/>
        <end position="113"/>
    </location>
</feature>
<evidence type="ECO:0000256" key="1">
    <source>
        <dbReference type="SAM" id="MobiDB-lite"/>
    </source>
</evidence>
<evidence type="ECO:0000256" key="2">
    <source>
        <dbReference type="SAM" id="Phobius"/>
    </source>
</evidence>
<keyword evidence="2" id="KW-0472">Membrane</keyword>
<reference evidence="3" key="1">
    <citation type="submission" date="2013-04" db="EMBL/GenBank/DDBJ databases">
        <title>The Genome Sequence of Fonticula alba ATCC 38817.</title>
        <authorList>
            <consortium name="The Broad Institute Genomics Platform"/>
            <person name="Russ C."/>
            <person name="Cuomo C."/>
            <person name="Burger G."/>
            <person name="Gray M.W."/>
            <person name="Holland P.W.H."/>
            <person name="King N."/>
            <person name="Lang F.B.F."/>
            <person name="Roger A.J."/>
            <person name="Ruiz-Trillo I."/>
            <person name="Brown M."/>
            <person name="Walker B."/>
            <person name="Young S."/>
            <person name="Zeng Q."/>
            <person name="Gargeya S."/>
            <person name="Fitzgerald M."/>
            <person name="Haas B."/>
            <person name="Abouelleil A."/>
            <person name="Allen A.W."/>
            <person name="Alvarado L."/>
            <person name="Arachchi H.M."/>
            <person name="Berlin A.M."/>
            <person name="Chapman S.B."/>
            <person name="Gainer-Dewar J."/>
            <person name="Goldberg J."/>
            <person name="Griggs A."/>
            <person name="Gujja S."/>
            <person name="Hansen M."/>
            <person name="Howarth C."/>
            <person name="Imamovic A."/>
            <person name="Ireland A."/>
            <person name="Larimer J."/>
            <person name="McCowan C."/>
            <person name="Murphy C."/>
            <person name="Pearson M."/>
            <person name="Poon T.W."/>
            <person name="Priest M."/>
            <person name="Roberts A."/>
            <person name="Saif S."/>
            <person name="Shea T."/>
            <person name="Sisk P."/>
            <person name="Sykes S."/>
            <person name="Wortman J."/>
            <person name="Nusbaum C."/>
            <person name="Birren B."/>
        </authorList>
    </citation>
    <scope>NUCLEOTIDE SEQUENCE [LARGE SCALE GENOMIC DNA]</scope>
    <source>
        <strain evidence="3">ATCC 38817</strain>
    </source>
</reference>
<dbReference type="EMBL" id="KB932217">
    <property type="protein sequence ID" value="KCV67540.1"/>
    <property type="molecule type" value="Genomic_DNA"/>
</dbReference>
<evidence type="ECO:0000313" key="4">
    <source>
        <dbReference type="Proteomes" id="UP000030693"/>
    </source>
</evidence>
<dbReference type="GeneID" id="20530783"/>
<feature type="region of interest" description="Disordered" evidence="1">
    <location>
        <begin position="93"/>
        <end position="122"/>
    </location>
</feature>
<sequence>MHARGGVLDMCAEAQRTGLDYRARKSDTCQNSTTCLEDCAVYTYLEAVCDRGTDQCFLEMAAVHTRCPPGTGARDLMDSVSYDCQATVVVPDEWDSGSGSALPPGPHPRPTDPQPNRLCPEGTPTTEEDLLRFCTSAEDDCSKICASVKSDYHYCTEPTLARCQERMLHYIDRCQEASPDSYATSMKDFCNGAGGPGGLAAGRPALLLGLLASALAMGLLLVG</sequence>
<dbReference type="Proteomes" id="UP000030693">
    <property type="component" value="Unassembled WGS sequence"/>
</dbReference>
<name>A0A058YZY6_FONAL</name>
<dbReference type="AlphaFoldDB" id="A0A058YZY6"/>
<gene>
    <name evidence="3" type="ORF">H696_06058</name>
</gene>
<keyword evidence="2" id="KW-0812">Transmembrane</keyword>
<feature type="transmembrane region" description="Helical" evidence="2">
    <location>
        <begin position="205"/>
        <end position="222"/>
    </location>
</feature>
<keyword evidence="2" id="KW-1133">Transmembrane helix</keyword>
<accession>A0A058YZY6</accession>
<proteinExistence type="predicted"/>
<evidence type="ECO:0000313" key="3">
    <source>
        <dbReference type="EMBL" id="KCV67540.1"/>
    </source>
</evidence>
<dbReference type="RefSeq" id="XP_009498101.1">
    <property type="nucleotide sequence ID" value="XM_009499826.1"/>
</dbReference>